<dbReference type="Pfam" id="PF00392">
    <property type="entry name" value="GntR"/>
    <property type="match status" value="1"/>
</dbReference>
<dbReference type="GO" id="GO:0003700">
    <property type="term" value="F:DNA-binding transcription factor activity"/>
    <property type="evidence" value="ECO:0007669"/>
    <property type="project" value="InterPro"/>
</dbReference>
<dbReference type="PROSITE" id="PS50949">
    <property type="entry name" value="HTH_GNTR"/>
    <property type="match status" value="1"/>
</dbReference>
<dbReference type="GO" id="GO:0045892">
    <property type="term" value="P:negative regulation of DNA-templated transcription"/>
    <property type="evidence" value="ECO:0007669"/>
    <property type="project" value="TreeGrafter"/>
</dbReference>
<dbReference type="PANTHER" id="PTHR44846:SF17">
    <property type="entry name" value="GNTR-FAMILY TRANSCRIPTIONAL REGULATOR"/>
    <property type="match status" value="1"/>
</dbReference>
<dbReference type="InterPro" id="IPR036388">
    <property type="entry name" value="WH-like_DNA-bd_sf"/>
</dbReference>
<dbReference type="Gene3D" id="3.40.1410.10">
    <property type="entry name" value="Chorismate lyase-like"/>
    <property type="match status" value="1"/>
</dbReference>
<dbReference type="InterPro" id="IPR050679">
    <property type="entry name" value="Bact_HTH_transcr_reg"/>
</dbReference>
<dbReference type="InterPro" id="IPR000524">
    <property type="entry name" value="Tscrpt_reg_HTH_GntR"/>
</dbReference>
<dbReference type="PANTHER" id="PTHR44846">
    <property type="entry name" value="MANNOSYL-D-GLYCERATE TRANSPORT/METABOLISM SYSTEM REPRESSOR MNGR-RELATED"/>
    <property type="match status" value="1"/>
</dbReference>
<protein>
    <submittedName>
        <fullName evidence="5">GntR family transcriptional regulator</fullName>
    </submittedName>
</protein>
<dbReference type="Gene3D" id="1.10.10.10">
    <property type="entry name" value="Winged helix-like DNA-binding domain superfamily/Winged helix DNA-binding domain"/>
    <property type="match status" value="1"/>
</dbReference>
<accession>A0A7X6RS32</accession>
<comment type="caution">
    <text evidence="5">The sequence shown here is derived from an EMBL/GenBank/DDBJ whole genome shotgun (WGS) entry which is preliminary data.</text>
</comment>
<keyword evidence="2" id="KW-0238">DNA-binding</keyword>
<dbReference type="SMART" id="SM00866">
    <property type="entry name" value="UTRA"/>
    <property type="match status" value="1"/>
</dbReference>
<dbReference type="EMBL" id="JAAXPG010000019">
    <property type="protein sequence ID" value="NKY99881.1"/>
    <property type="molecule type" value="Genomic_DNA"/>
</dbReference>
<dbReference type="SUPFAM" id="SSF46785">
    <property type="entry name" value="Winged helix' DNA-binding domain"/>
    <property type="match status" value="1"/>
</dbReference>
<gene>
    <name evidence="5" type="ORF">HGB44_19735</name>
</gene>
<keyword evidence="6" id="KW-1185">Reference proteome</keyword>
<dbReference type="Proteomes" id="UP000553209">
    <property type="component" value="Unassembled WGS sequence"/>
</dbReference>
<evidence type="ECO:0000256" key="2">
    <source>
        <dbReference type="ARBA" id="ARBA00023125"/>
    </source>
</evidence>
<evidence type="ECO:0000313" key="6">
    <source>
        <dbReference type="Proteomes" id="UP000553209"/>
    </source>
</evidence>
<dbReference type="SUPFAM" id="SSF64288">
    <property type="entry name" value="Chorismate lyase-like"/>
    <property type="match status" value="1"/>
</dbReference>
<dbReference type="InterPro" id="IPR028978">
    <property type="entry name" value="Chorismate_lyase_/UTRA_dom_sf"/>
</dbReference>
<dbReference type="SMART" id="SM00345">
    <property type="entry name" value="HTH_GNTR"/>
    <property type="match status" value="1"/>
</dbReference>
<sequence>MSTSRKTVVADHLREALARGDYKPGERLPGEEEIAEQLDVSRATARLGMRILQDEGRVAIQPGRGAFVADHRPIVHLATPVTGGGDSERFEAGYQPHLREAGYDQVQEKIKVSLDTMRPKVAKRLRSDGAESGPHGDLVVIRASDRFVDGGLWQSQVTYFPYGIASNTPLMSPERLEEGVTAVLRSLGYREEWNWDIVGARMPSQDEADSFGLGPGIPLLVQERVVYEGMRPLRFTETVMPANRHQLLYSGGGAPEELLVLASDVSIFER</sequence>
<keyword evidence="3" id="KW-0804">Transcription</keyword>
<dbReference type="RefSeq" id="WP_061081708.1">
    <property type="nucleotide sequence ID" value="NZ_JAAXPG010000019.1"/>
</dbReference>
<evidence type="ECO:0000259" key="4">
    <source>
        <dbReference type="PROSITE" id="PS50949"/>
    </source>
</evidence>
<dbReference type="GO" id="GO:0003677">
    <property type="term" value="F:DNA binding"/>
    <property type="evidence" value="ECO:0007669"/>
    <property type="project" value="UniProtKB-KW"/>
</dbReference>
<evidence type="ECO:0000256" key="3">
    <source>
        <dbReference type="ARBA" id="ARBA00023163"/>
    </source>
</evidence>
<proteinExistence type="predicted"/>
<name>A0A7X6RS32_9ACTN</name>
<dbReference type="InterPro" id="IPR011663">
    <property type="entry name" value="UTRA"/>
</dbReference>
<dbReference type="AlphaFoldDB" id="A0A7X6RS32"/>
<dbReference type="PRINTS" id="PR00035">
    <property type="entry name" value="HTHGNTR"/>
</dbReference>
<dbReference type="Pfam" id="PF07702">
    <property type="entry name" value="UTRA"/>
    <property type="match status" value="1"/>
</dbReference>
<evidence type="ECO:0000256" key="1">
    <source>
        <dbReference type="ARBA" id="ARBA00023015"/>
    </source>
</evidence>
<dbReference type="InterPro" id="IPR036390">
    <property type="entry name" value="WH_DNA-bd_sf"/>
</dbReference>
<reference evidence="5 6" key="1">
    <citation type="submission" date="2020-04" db="EMBL/GenBank/DDBJ databases">
        <title>MicrobeNet Type strains.</title>
        <authorList>
            <person name="Nicholson A.C."/>
        </authorList>
    </citation>
    <scope>NUCLEOTIDE SEQUENCE [LARGE SCALE GENOMIC DNA]</scope>
    <source>
        <strain evidence="5 6">ATCC 23612</strain>
    </source>
</reference>
<evidence type="ECO:0000313" key="5">
    <source>
        <dbReference type="EMBL" id="NKY99881.1"/>
    </source>
</evidence>
<dbReference type="CDD" id="cd07377">
    <property type="entry name" value="WHTH_GntR"/>
    <property type="match status" value="1"/>
</dbReference>
<feature type="domain" description="HTH gntR-type" evidence="4">
    <location>
        <begin position="3"/>
        <end position="71"/>
    </location>
</feature>
<keyword evidence="1" id="KW-0805">Transcription regulation</keyword>
<organism evidence="5 6">
    <name type="scientific">Nocardiopsis alborubida</name>
    <dbReference type="NCBI Taxonomy" id="146802"/>
    <lineage>
        <taxon>Bacteria</taxon>
        <taxon>Bacillati</taxon>
        <taxon>Actinomycetota</taxon>
        <taxon>Actinomycetes</taxon>
        <taxon>Streptosporangiales</taxon>
        <taxon>Nocardiopsidaceae</taxon>
        <taxon>Nocardiopsis</taxon>
    </lineage>
</organism>